<comment type="caution">
    <text evidence="2">The sequence shown here is derived from an EMBL/GenBank/DDBJ whole genome shotgun (WGS) entry which is preliminary data.</text>
</comment>
<feature type="region of interest" description="Disordered" evidence="1">
    <location>
        <begin position="1"/>
        <end position="28"/>
    </location>
</feature>
<dbReference type="Proteomes" id="UP000594342">
    <property type="component" value="Unassembled WGS sequence"/>
</dbReference>
<proteinExistence type="predicted"/>
<sequence>MESIESKKGGERGITKNHHRDKKQQCIDDKKQQCVDDSNLDRKTKIDNLVDKEITEIVENIVSEVLSSCGLEDIITNRVNNIETVVNEIVKEKMAEKFSQQVTSKLTLQLEKKLETIGTDVDVVYGQTLNEVVSKVVACAVTETLEKRCAMIDKELVKRVVEMLNCSEQILTLHEQVKRNKDEIKMLRSCIEELSVKVNNQISRDNEIREREHESSKHRWCSIL</sequence>
<name>A0A5K0UA62_9VIRU</name>
<evidence type="ECO:0000256" key="1">
    <source>
        <dbReference type="SAM" id="MobiDB-lite"/>
    </source>
</evidence>
<keyword evidence="3" id="KW-1185">Reference proteome</keyword>
<organism evidence="2 3">
    <name type="scientific">Yasminevirus sp. GU-2018</name>
    <dbReference type="NCBI Taxonomy" id="2420051"/>
    <lineage>
        <taxon>Viruses</taxon>
        <taxon>Varidnaviria</taxon>
        <taxon>Bamfordvirae</taxon>
        <taxon>Nucleocytoviricota</taxon>
        <taxon>Megaviricetes</taxon>
        <taxon>Imitervirales</taxon>
        <taxon>Mimiviridae</taxon>
        <taxon>Klosneuvirinae</taxon>
        <taxon>Yasminevirus</taxon>
        <taxon>Yasminevirus saudimassiliense</taxon>
    </lineage>
</organism>
<protein>
    <submittedName>
        <fullName evidence="2">Uncharacterized protein</fullName>
    </submittedName>
</protein>
<evidence type="ECO:0000313" key="3">
    <source>
        <dbReference type="Proteomes" id="UP000594342"/>
    </source>
</evidence>
<feature type="compositionally biased region" description="Basic and acidic residues" evidence="1">
    <location>
        <begin position="1"/>
        <end position="14"/>
    </location>
</feature>
<gene>
    <name evidence="2" type="ORF">YASMINEVIRUS_1409</name>
</gene>
<accession>A0A5K0UA62</accession>
<evidence type="ECO:0000313" key="2">
    <source>
        <dbReference type="EMBL" id="VBB18877.1"/>
    </source>
</evidence>
<reference evidence="2 3" key="1">
    <citation type="submission" date="2018-10" db="EMBL/GenBank/DDBJ databases">
        <authorList>
            <consortium name="IHU Genomes"/>
        </authorList>
    </citation>
    <scope>NUCLEOTIDE SEQUENCE [LARGE SCALE GENOMIC DNA]</scope>
    <source>
        <strain evidence="2 3">A1</strain>
    </source>
</reference>
<dbReference type="EMBL" id="UPSH01000001">
    <property type="protein sequence ID" value="VBB18877.1"/>
    <property type="molecule type" value="Genomic_DNA"/>
</dbReference>